<comment type="subcellular location">
    <subcellularLocation>
        <location evidence="1">Cell membrane</location>
        <topology evidence="1">Multi-pass membrane protein</topology>
    </subcellularLocation>
</comment>
<keyword evidence="9" id="KW-1185">Reference proteome</keyword>
<proteinExistence type="predicted"/>
<evidence type="ECO:0000256" key="4">
    <source>
        <dbReference type="ARBA" id="ARBA00022989"/>
    </source>
</evidence>
<evidence type="ECO:0000313" key="9">
    <source>
        <dbReference type="Proteomes" id="UP000727056"/>
    </source>
</evidence>
<feature type="non-terminal residue" evidence="8">
    <location>
        <position position="391"/>
    </location>
</feature>
<dbReference type="NCBIfam" id="TIGR00765">
    <property type="entry name" value="yihY_not_rbn"/>
    <property type="match status" value="1"/>
</dbReference>
<dbReference type="PANTHER" id="PTHR30213">
    <property type="entry name" value="INNER MEMBRANE PROTEIN YHJD"/>
    <property type="match status" value="1"/>
</dbReference>
<feature type="transmembrane region" description="Helical" evidence="7">
    <location>
        <begin position="260"/>
        <end position="277"/>
    </location>
</feature>
<feature type="transmembrane region" description="Helical" evidence="7">
    <location>
        <begin position="174"/>
        <end position="197"/>
    </location>
</feature>
<evidence type="ECO:0000313" key="8">
    <source>
        <dbReference type="EMBL" id="NJQ17588.1"/>
    </source>
</evidence>
<dbReference type="PANTHER" id="PTHR30213:SF0">
    <property type="entry name" value="UPF0761 MEMBRANE PROTEIN YIHY"/>
    <property type="match status" value="1"/>
</dbReference>
<organism evidence="8 9">
    <name type="scientific">Streptomyces bohaiensis</name>
    <dbReference type="NCBI Taxonomy" id="1431344"/>
    <lineage>
        <taxon>Bacteria</taxon>
        <taxon>Bacillati</taxon>
        <taxon>Actinomycetota</taxon>
        <taxon>Actinomycetes</taxon>
        <taxon>Kitasatosporales</taxon>
        <taxon>Streptomycetaceae</taxon>
        <taxon>Streptomyces</taxon>
    </lineage>
</organism>
<feature type="compositionally biased region" description="Basic and acidic residues" evidence="6">
    <location>
        <begin position="352"/>
        <end position="372"/>
    </location>
</feature>
<gene>
    <name evidence="8" type="ORF">HCN52_22295</name>
</gene>
<dbReference type="EMBL" id="JAAVJC010000348">
    <property type="protein sequence ID" value="NJQ17588.1"/>
    <property type="molecule type" value="Genomic_DNA"/>
</dbReference>
<keyword evidence="2" id="KW-1003">Cell membrane</keyword>
<evidence type="ECO:0000256" key="2">
    <source>
        <dbReference type="ARBA" id="ARBA00022475"/>
    </source>
</evidence>
<keyword evidence="4 7" id="KW-1133">Transmembrane helix</keyword>
<dbReference type="Pfam" id="PF03631">
    <property type="entry name" value="Virul_fac_BrkB"/>
    <property type="match status" value="1"/>
</dbReference>
<feature type="transmembrane region" description="Helical" evidence="7">
    <location>
        <begin position="217"/>
        <end position="239"/>
    </location>
</feature>
<reference evidence="8 9" key="1">
    <citation type="submission" date="2020-03" db="EMBL/GenBank/DDBJ databases">
        <title>Draft genome of Streptomyces sp. ventii, isolated from the Axial Seamount in the Pacific Ocean, and resequencing of the two type strains Streptomyces lonarensis strain NCL 716 and Streptomyces bohaiensis strain 11A07.</title>
        <authorList>
            <person name="Loughran R.M."/>
            <person name="Pfannmuller K.M."/>
            <person name="Wasson B.J."/>
            <person name="Deadmond M.C."/>
            <person name="Paddock B.E."/>
            <person name="Koyack M.J."/>
            <person name="Gallegos D.A."/>
            <person name="Mitchell E.A."/>
            <person name="Ushijima B."/>
            <person name="Saw J.H."/>
            <person name="Mcphail K.L."/>
            <person name="Videau P."/>
        </authorList>
    </citation>
    <scope>NUCLEOTIDE SEQUENCE [LARGE SCALE GENOMIC DNA]</scope>
    <source>
        <strain evidence="8 9">11A07</strain>
    </source>
</reference>
<dbReference type="RefSeq" id="WP_168090237.1">
    <property type="nucleotide sequence ID" value="NZ_JAAVJC010000348.1"/>
</dbReference>
<evidence type="ECO:0000256" key="1">
    <source>
        <dbReference type="ARBA" id="ARBA00004651"/>
    </source>
</evidence>
<accession>A0ABX1CEU8</accession>
<keyword evidence="5 7" id="KW-0472">Membrane</keyword>
<comment type="caution">
    <text evidence="8">The sequence shown here is derived from an EMBL/GenBank/DDBJ whole genome shotgun (WGS) entry which is preliminary data.</text>
</comment>
<feature type="transmembrane region" description="Helical" evidence="7">
    <location>
        <begin position="68"/>
        <end position="93"/>
    </location>
</feature>
<dbReference type="InterPro" id="IPR017039">
    <property type="entry name" value="Virul_fac_BrkB"/>
</dbReference>
<feature type="transmembrane region" description="Helical" evidence="7">
    <location>
        <begin position="131"/>
        <end position="153"/>
    </location>
</feature>
<feature type="region of interest" description="Disordered" evidence="6">
    <location>
        <begin position="1"/>
        <end position="39"/>
    </location>
</feature>
<feature type="region of interest" description="Disordered" evidence="6">
    <location>
        <begin position="323"/>
        <end position="391"/>
    </location>
</feature>
<name>A0ABX1CEU8_9ACTN</name>
<feature type="compositionally biased region" description="Basic and acidic residues" evidence="6">
    <location>
        <begin position="1"/>
        <end position="10"/>
    </location>
</feature>
<evidence type="ECO:0000256" key="3">
    <source>
        <dbReference type="ARBA" id="ARBA00022692"/>
    </source>
</evidence>
<sequence length="391" mass="41328">MSAEEPREAETPTTAADAPASEPAPAPGVAAPEDAGQASAGTPWYRRAYPLALARTPARMWNDDIMDWAAALTYYAILAVFPPLLVAVSVMSITGTEFPPTLIHQLNSVVPNAAHGILEQALRDMTDRHSAAWLLAIMGTAGSLWFASSYLAVFRRALHTMHGTKDVRPPWVTAPRILAGAITLLTLLFTCVVVVLVSGELSRGLGRLLGMDTAAVTAWNIMKWPLLLCLATVLVLVLFRTGPPATRGLRRNGPGGALAVVLWLALSIGFAVYASLMGTFTRIYGSLAGIIVFLIWLWLSNLALLTGAQFNAELDRIRHPRHDGVGGPGAADTKAATAPGRVPFGKGSPRPATDDGDHADRADDGDHADPADHAAPADPGTLRRSPRVAGG</sequence>
<feature type="compositionally biased region" description="Low complexity" evidence="6">
    <location>
        <begin position="11"/>
        <end position="35"/>
    </location>
</feature>
<dbReference type="Proteomes" id="UP000727056">
    <property type="component" value="Unassembled WGS sequence"/>
</dbReference>
<protein>
    <submittedName>
        <fullName evidence="8">YihY/virulence factor BrkB family protein</fullName>
    </submittedName>
</protein>
<evidence type="ECO:0000256" key="6">
    <source>
        <dbReference type="SAM" id="MobiDB-lite"/>
    </source>
</evidence>
<feature type="transmembrane region" description="Helical" evidence="7">
    <location>
        <begin position="283"/>
        <end position="308"/>
    </location>
</feature>
<evidence type="ECO:0000256" key="5">
    <source>
        <dbReference type="ARBA" id="ARBA00023136"/>
    </source>
</evidence>
<keyword evidence="3 7" id="KW-0812">Transmembrane</keyword>
<evidence type="ECO:0000256" key="7">
    <source>
        <dbReference type="SAM" id="Phobius"/>
    </source>
</evidence>